<sequence length="134" mass="14194">MQAAELLRDGGQIGDYPIAGQLDVPREMGGKRAVAAPGQQLGAAPDAVVAVQRHGDVNVVKEFGEARRFRRVEPGRRQVVRVVVRMTQQVHRSARSLGGAFGDQVGHLLQAAPVDGEEAEAGPQLARLDDAGLA</sequence>
<name>A0A655E9V1_MYCTX</name>
<protein>
    <submittedName>
        <fullName evidence="1">Uncharacterized protein</fullName>
    </submittedName>
</protein>
<reference evidence="1 2" key="1">
    <citation type="submission" date="2015-03" db="EMBL/GenBank/DDBJ databases">
        <authorList>
            <consortium name="Pathogen Informatics"/>
        </authorList>
    </citation>
    <scope>NUCLEOTIDE SEQUENCE [LARGE SCALE GENOMIC DNA]</scope>
    <source>
        <strain evidence="1 2">Bir 185</strain>
    </source>
</reference>
<proteinExistence type="predicted"/>
<gene>
    <name evidence="1" type="ORF">ERS027659_04950</name>
</gene>
<dbReference type="Proteomes" id="UP000050164">
    <property type="component" value="Unassembled WGS sequence"/>
</dbReference>
<organism evidence="1 2">
    <name type="scientific">Mycobacterium tuberculosis</name>
    <dbReference type="NCBI Taxonomy" id="1773"/>
    <lineage>
        <taxon>Bacteria</taxon>
        <taxon>Bacillati</taxon>
        <taxon>Actinomycetota</taxon>
        <taxon>Actinomycetes</taxon>
        <taxon>Mycobacteriales</taxon>
        <taxon>Mycobacteriaceae</taxon>
        <taxon>Mycobacterium</taxon>
        <taxon>Mycobacterium tuberculosis complex</taxon>
    </lineage>
</organism>
<accession>A0A655E9V1</accession>
<evidence type="ECO:0000313" key="2">
    <source>
        <dbReference type="Proteomes" id="UP000050164"/>
    </source>
</evidence>
<dbReference type="AlphaFoldDB" id="A0A655E9V1"/>
<dbReference type="EMBL" id="CNFT01002096">
    <property type="protein sequence ID" value="CKT95179.1"/>
    <property type="molecule type" value="Genomic_DNA"/>
</dbReference>
<evidence type="ECO:0000313" key="1">
    <source>
        <dbReference type="EMBL" id="CKT95179.1"/>
    </source>
</evidence>